<feature type="transmembrane region" description="Helical" evidence="9">
    <location>
        <begin position="166"/>
        <end position="184"/>
    </location>
</feature>
<dbReference type="Gene3D" id="3.10.120.10">
    <property type="entry name" value="Cytochrome b5-like heme/steroid binding domain"/>
    <property type="match status" value="1"/>
</dbReference>
<feature type="compositionally biased region" description="Low complexity" evidence="8">
    <location>
        <begin position="984"/>
        <end position="995"/>
    </location>
</feature>
<dbReference type="SMART" id="SM00724">
    <property type="entry name" value="TLC"/>
    <property type="match status" value="1"/>
</dbReference>
<keyword evidence="15" id="KW-1185">Reference proteome</keyword>
<feature type="domain" description="TLC" evidence="11">
    <location>
        <begin position="115"/>
        <end position="324"/>
    </location>
</feature>
<gene>
    <name evidence="14" type="ORF">EW146_g6914</name>
</gene>
<dbReference type="Pfam" id="PF01070">
    <property type="entry name" value="FMN_dh"/>
    <property type="match status" value="1"/>
</dbReference>
<feature type="transmembrane region" description="Helical" evidence="9">
    <location>
        <begin position="424"/>
        <end position="444"/>
    </location>
</feature>
<evidence type="ECO:0000259" key="12">
    <source>
        <dbReference type="PROSITE" id="PS50969"/>
    </source>
</evidence>
<feature type="transmembrane region" description="Helical" evidence="9">
    <location>
        <begin position="41"/>
        <end position="59"/>
    </location>
</feature>
<dbReference type="InterPro" id="IPR036412">
    <property type="entry name" value="HAD-like_sf"/>
</dbReference>
<evidence type="ECO:0000256" key="8">
    <source>
        <dbReference type="SAM" id="MobiDB-lite"/>
    </source>
</evidence>
<evidence type="ECO:0000313" key="14">
    <source>
        <dbReference type="EMBL" id="THH13281.1"/>
    </source>
</evidence>
<comment type="subcellular location">
    <subcellularLocation>
        <location evidence="2">Membrane</location>
        <topology evidence="2">Multi-pass membrane protein</topology>
    </subcellularLocation>
</comment>
<dbReference type="SMART" id="SM01117">
    <property type="entry name" value="Cyt-b5"/>
    <property type="match status" value="1"/>
</dbReference>
<evidence type="ECO:0000259" key="13">
    <source>
        <dbReference type="PROSITE" id="PS51349"/>
    </source>
</evidence>
<dbReference type="InterPro" id="IPR001199">
    <property type="entry name" value="Cyt_B5-like_heme/steroid-bd"/>
</dbReference>
<dbReference type="InterPro" id="IPR023214">
    <property type="entry name" value="HAD_sf"/>
</dbReference>
<dbReference type="SUPFAM" id="SSF51395">
    <property type="entry name" value="FMN-linked oxidoreductases"/>
    <property type="match status" value="1"/>
</dbReference>
<feature type="domain" description="FMN hydroxy acid dehydrogenase" evidence="13">
    <location>
        <begin position="571"/>
        <end position="955"/>
    </location>
</feature>
<name>A0A4S4LP62_9AGAM</name>
<dbReference type="Pfam" id="PF03798">
    <property type="entry name" value="TRAM_LAG1_CLN8"/>
    <property type="match status" value="1"/>
</dbReference>
<dbReference type="PROSITE" id="PS50922">
    <property type="entry name" value="TLC"/>
    <property type="match status" value="1"/>
</dbReference>
<evidence type="ECO:0000313" key="15">
    <source>
        <dbReference type="Proteomes" id="UP000310158"/>
    </source>
</evidence>
<feature type="transmembrane region" description="Helical" evidence="9">
    <location>
        <begin position="294"/>
        <end position="316"/>
    </location>
</feature>
<dbReference type="PANTHER" id="PTHR10578">
    <property type="entry name" value="S -2-HYDROXY-ACID OXIDASE-RELATED"/>
    <property type="match status" value="1"/>
</dbReference>
<dbReference type="PANTHER" id="PTHR10578:SF101">
    <property type="entry name" value="L-LACTATE DEHYDROGENASE (CYTOCHROME B2)"/>
    <property type="match status" value="1"/>
</dbReference>
<keyword evidence="6 7" id="KW-0472">Membrane</keyword>
<keyword evidence="5" id="KW-0560">Oxidoreductase</keyword>
<dbReference type="Pfam" id="PF03031">
    <property type="entry name" value="NIF"/>
    <property type="match status" value="1"/>
</dbReference>
<evidence type="ECO:0000256" key="3">
    <source>
        <dbReference type="ARBA" id="ARBA00022692"/>
    </source>
</evidence>
<dbReference type="InterPro" id="IPR004274">
    <property type="entry name" value="FCP1_dom"/>
</dbReference>
<feature type="region of interest" description="Disordered" evidence="8">
    <location>
        <begin position="768"/>
        <end position="788"/>
    </location>
</feature>
<dbReference type="Gene3D" id="3.40.50.1000">
    <property type="entry name" value="HAD superfamily/HAD-like"/>
    <property type="match status" value="2"/>
</dbReference>
<feature type="compositionally biased region" description="Polar residues" evidence="8">
    <location>
        <begin position="1001"/>
        <end position="1012"/>
    </location>
</feature>
<feature type="transmembrane region" description="Helical" evidence="9">
    <location>
        <begin position="196"/>
        <end position="213"/>
    </location>
</feature>
<dbReference type="InterPro" id="IPR006634">
    <property type="entry name" value="TLC-dom"/>
</dbReference>
<protein>
    <submittedName>
        <fullName evidence="14">Uncharacterized protein</fullName>
    </submittedName>
</protein>
<dbReference type="SUPFAM" id="SSF55856">
    <property type="entry name" value="Cytochrome b5-like heme/steroid binding domain"/>
    <property type="match status" value="1"/>
</dbReference>
<comment type="caution">
    <text evidence="14">The sequence shown here is derived from an EMBL/GenBank/DDBJ whole genome shotgun (WGS) entry which is preliminary data.</text>
</comment>
<dbReference type="SMART" id="SM00577">
    <property type="entry name" value="CPDc"/>
    <property type="match status" value="1"/>
</dbReference>
<sequence length="1451" mass="160137">MDYLFNVERLPAFVVPFVSLSYPVERPASTDSFHDAAYYEIGYLDVCFIVALIALMAIARDAARFFGRGVLIANGEKRVNEKAASNGATNGNGHAVEQGAGRLPEDSAEAKHIHRSVLRFAEQGWQTIYYTMQWSYGLYIHLNVTAVMPDPWQNYPHIPIPGPVKFYYLLQLAFYVHAVLVINAEARRKDHWQMMTHHVITIALVVASYAYNLTRVGCLIMVIMDWCDIFLSFAKMLRYLAYQTACDLAFVFFLVSWFITRHVLFVGVIVSLYSDAPRFIPFQWIPERGYYFSAEVHAIFVILLSALECIWSYMIFRVAWRVVMGYGADDTRSDDDDSNAAHTLYFHGLFPSLSHALNFIPEEFTSTEFIDTMMFSRRGVSALRRVPRTRVLQRAPPMRGIAQGGRLAREDSNIGQKTRTMHKLYLGLATGGLLAGALTAHTYLDPVHLDSSTHTASESSAPDAFQKPTRLIPFSELQQHTDGNSLWVLIDGKVYDAAYILETHPGGRNPLIKNAGKDATKAFTHIHRPGTLDSLPPEAYIGPIDPATVPKVNKKPTEEEKRIAKARAALPPPEAALNLREIEELAKTVLSTTAWGYYRFKVTICFDQQHLTKIAKHFHDFGFVLECKSISSPLRNLAVGKDLLHLCGRRLNKISKVSTATTMAGLPSTLPIFIAPAALARLGHPDAEMNLVRAAGKAGILQSISINASCSVDEIMSAKAPGQKLIYQLYVNKDRAASKALVKRITKEGFGALMLTVDAAVPGKREMDQRSKGDFVGPARGKSATGSGAGVSHAIGGYQDPDVCWDDIPWLQSLTKIPLIIKGIQCVEDAEKAFDQYKVQGIVLSNHGGRELDYSPSPMEVLYELRQRRPDLLEKHEVYIDGGVTRGTDVLKALCLGARGVGLGRAFLYANGVWGEEGCSRVIQTYYYSQSCLWSTTTPTGFLKLALPRRARRRRRQGASFAPLWSPMNSLTYLSRQFDVLASRTAPSTPSSESPPSLPRQSYSSGDLSNQDRPPVTWSLKSLVAPSPPPRRVLSSPARIPTRRPSSRSIRTKVPSQSVLRRIFFVRVLVLLWHGVCESAAALRARIQEWHGPGGTVTGAVRIATSLATDDDEKESEDEGKGESNMLMLQAVHSTSVLSSSVSSVSSSISSLSSNQSHPPFIRLDTDPVIQSVIPALSESQVVLPHPLASSLLPAPSLSRTPTPTLVPSAGLSIVPRKTPFHLPKTLVLDLDETLIHSTSRPMHGMSMGGSGLLSLGGFGFGRNKSAGHMVEVVLGGRSTLYHVYKRPFVDFFLRKSCTQLPNGSYTKDLSVVEQDLARVCLIDNSPISYTINEMNGIPVEGWTHDPHDEALLDLLPVLDSLRFTSDVRRVLGIRGPVQRPLLPHCPVNFGNIVFVSSVHVLPPPPFNSSFYVSAAYLYYYTTSIPSSKCQSTYAYNHTQILANGLILSVD</sequence>
<feature type="domain" description="Cytochrome b5 heme-binding" evidence="10">
    <location>
        <begin position="469"/>
        <end position="545"/>
    </location>
</feature>
<dbReference type="Proteomes" id="UP000310158">
    <property type="component" value="Unassembled WGS sequence"/>
</dbReference>
<dbReference type="InterPro" id="IPR036400">
    <property type="entry name" value="Cyt_B5-like_heme/steroid_sf"/>
</dbReference>
<dbReference type="Pfam" id="PF00173">
    <property type="entry name" value="Cyt-b5"/>
    <property type="match status" value="1"/>
</dbReference>
<dbReference type="SUPFAM" id="SSF56784">
    <property type="entry name" value="HAD-like"/>
    <property type="match status" value="1"/>
</dbReference>
<organism evidence="14 15">
    <name type="scientific">Bondarzewia mesenterica</name>
    <dbReference type="NCBI Taxonomy" id="1095465"/>
    <lineage>
        <taxon>Eukaryota</taxon>
        <taxon>Fungi</taxon>
        <taxon>Dikarya</taxon>
        <taxon>Basidiomycota</taxon>
        <taxon>Agaricomycotina</taxon>
        <taxon>Agaricomycetes</taxon>
        <taxon>Russulales</taxon>
        <taxon>Bondarzewiaceae</taxon>
        <taxon>Bondarzewia</taxon>
    </lineage>
</organism>
<dbReference type="CDD" id="cd07521">
    <property type="entry name" value="HAD_FCP1-like"/>
    <property type="match status" value="1"/>
</dbReference>
<dbReference type="InterPro" id="IPR037396">
    <property type="entry name" value="FMN_HAD"/>
</dbReference>
<dbReference type="PROSITE" id="PS50969">
    <property type="entry name" value="FCP1"/>
    <property type="match status" value="1"/>
</dbReference>
<accession>A0A4S4LP62</accession>
<dbReference type="InterPro" id="IPR000262">
    <property type="entry name" value="FMN-dep_DH"/>
</dbReference>
<comment type="cofactor">
    <cofactor evidence="1">
        <name>FMN</name>
        <dbReference type="ChEBI" id="CHEBI:58210"/>
    </cofactor>
</comment>
<dbReference type="InterPro" id="IPR013785">
    <property type="entry name" value="Aldolase_TIM"/>
</dbReference>
<evidence type="ECO:0000256" key="5">
    <source>
        <dbReference type="ARBA" id="ARBA00023002"/>
    </source>
</evidence>
<dbReference type="OrthoDB" id="1925334at2759"/>
<evidence type="ECO:0000259" key="10">
    <source>
        <dbReference type="PROSITE" id="PS50255"/>
    </source>
</evidence>
<dbReference type="EMBL" id="SGPL01000369">
    <property type="protein sequence ID" value="THH13281.1"/>
    <property type="molecule type" value="Genomic_DNA"/>
</dbReference>
<evidence type="ECO:0000256" key="7">
    <source>
        <dbReference type="PROSITE-ProRule" id="PRU00205"/>
    </source>
</evidence>
<evidence type="ECO:0000256" key="4">
    <source>
        <dbReference type="ARBA" id="ARBA00022989"/>
    </source>
</evidence>
<keyword evidence="3 7" id="KW-0812">Transmembrane</keyword>
<dbReference type="PROSITE" id="PS50255">
    <property type="entry name" value="CYTOCHROME_B5_2"/>
    <property type="match status" value="1"/>
</dbReference>
<evidence type="ECO:0000256" key="6">
    <source>
        <dbReference type="ARBA" id="ARBA00023136"/>
    </source>
</evidence>
<feature type="domain" description="FCP1 homology" evidence="12">
    <location>
        <begin position="1220"/>
        <end position="1362"/>
    </location>
</feature>
<keyword evidence="4 9" id="KW-1133">Transmembrane helix</keyword>
<evidence type="ECO:0000256" key="9">
    <source>
        <dbReference type="SAM" id="Phobius"/>
    </source>
</evidence>
<dbReference type="GO" id="GO:0016020">
    <property type="term" value="C:membrane"/>
    <property type="evidence" value="ECO:0007669"/>
    <property type="project" value="UniProtKB-SubCell"/>
</dbReference>
<feature type="region of interest" description="Disordered" evidence="8">
    <location>
        <begin position="984"/>
        <end position="1052"/>
    </location>
</feature>
<dbReference type="GO" id="GO:0006089">
    <property type="term" value="P:lactate metabolic process"/>
    <property type="evidence" value="ECO:0007669"/>
    <property type="project" value="TreeGrafter"/>
</dbReference>
<feature type="transmembrane region" description="Helical" evidence="9">
    <location>
        <begin position="249"/>
        <end position="274"/>
    </location>
</feature>
<evidence type="ECO:0000259" key="11">
    <source>
        <dbReference type="PROSITE" id="PS50922"/>
    </source>
</evidence>
<feature type="transmembrane region" description="Helical" evidence="9">
    <location>
        <begin position="128"/>
        <end position="146"/>
    </location>
</feature>
<dbReference type="GO" id="GO:0004460">
    <property type="term" value="F:L-lactate dehydrogenase (cytochrome) activity"/>
    <property type="evidence" value="ECO:0007669"/>
    <property type="project" value="TreeGrafter"/>
</dbReference>
<proteinExistence type="predicted"/>
<evidence type="ECO:0000256" key="2">
    <source>
        <dbReference type="ARBA" id="ARBA00004141"/>
    </source>
</evidence>
<dbReference type="Gene3D" id="3.20.20.70">
    <property type="entry name" value="Aldolase class I"/>
    <property type="match status" value="1"/>
</dbReference>
<evidence type="ECO:0000256" key="1">
    <source>
        <dbReference type="ARBA" id="ARBA00001917"/>
    </source>
</evidence>
<dbReference type="PROSITE" id="PS51349">
    <property type="entry name" value="FMN_HYDROXY_ACID_DH_2"/>
    <property type="match status" value="1"/>
</dbReference>
<reference evidence="14 15" key="1">
    <citation type="submission" date="2019-02" db="EMBL/GenBank/DDBJ databases">
        <title>Genome sequencing of the rare red list fungi Bondarzewia mesenterica.</title>
        <authorList>
            <person name="Buettner E."/>
            <person name="Kellner H."/>
        </authorList>
    </citation>
    <scope>NUCLEOTIDE SEQUENCE [LARGE SCALE GENOMIC DNA]</scope>
    <source>
        <strain evidence="14 15">DSM 108281</strain>
    </source>
</reference>